<evidence type="ECO:0000256" key="10">
    <source>
        <dbReference type="ARBA" id="ARBA00022792"/>
    </source>
</evidence>
<dbReference type="Gene3D" id="1.20.810.10">
    <property type="entry name" value="Cytochrome Bc1 Complex, Chain C"/>
    <property type="match status" value="1"/>
</dbReference>
<keyword evidence="12 19" id="KW-1133">Transmembrane helix</keyword>
<evidence type="ECO:0000259" key="20">
    <source>
        <dbReference type="PROSITE" id="PS51002"/>
    </source>
</evidence>
<dbReference type="GO" id="GO:0006122">
    <property type="term" value="P:mitochondrial electron transport, ubiquinol to cytochrome c"/>
    <property type="evidence" value="ECO:0007669"/>
    <property type="project" value="TreeGrafter"/>
</dbReference>
<geneLocation type="mitochondrion" evidence="22"/>
<evidence type="ECO:0000256" key="13">
    <source>
        <dbReference type="ARBA" id="ARBA00023004"/>
    </source>
</evidence>
<evidence type="ECO:0000313" key="22">
    <source>
        <dbReference type="EMBL" id="ATN41221.1"/>
    </source>
</evidence>
<dbReference type="PANTHER" id="PTHR19271:SF16">
    <property type="entry name" value="CYTOCHROME B"/>
    <property type="match status" value="1"/>
</dbReference>
<dbReference type="Pfam" id="PF00033">
    <property type="entry name" value="Cytochrome_B"/>
    <property type="match status" value="1"/>
</dbReference>
<feature type="domain" description="Cytochrome b/b6 N-terminal region profile" evidence="20">
    <location>
        <begin position="1"/>
        <end position="198"/>
    </location>
</feature>
<keyword evidence="5 19" id="KW-0813">Transport</keyword>
<reference evidence="22" key="1">
    <citation type="journal article" date="2017" name="Mol. Ecol.">
        <title>Shotgun mitogenomics across body size classes in a local assemblage of tropical Diptera: Phylogeny, species diversity and mitochondrial abundance spectrum.</title>
        <authorList>
            <person name="Choo L.Q."/>
            <person name="Crampton-Platt A."/>
            <person name="Vogler A.P."/>
        </authorList>
    </citation>
    <scope>NUCLEOTIDE SEQUENCE</scope>
</reference>
<evidence type="ECO:0000256" key="5">
    <source>
        <dbReference type="ARBA" id="ARBA00022448"/>
    </source>
</evidence>
<keyword evidence="14" id="KW-0830">Ubiquinone</keyword>
<feature type="transmembrane region" description="Helical" evidence="19">
    <location>
        <begin position="65"/>
        <end position="87"/>
    </location>
</feature>
<comment type="subunit">
    <text evidence="3">The main subunits of complex b-c1 are: cytochrome b, cytochrome c1 and the Rieske protein.</text>
</comment>
<evidence type="ECO:0000256" key="2">
    <source>
        <dbReference type="ARBA" id="ARBA00004448"/>
    </source>
</evidence>
<dbReference type="PANTHER" id="PTHR19271">
    <property type="entry name" value="CYTOCHROME B"/>
    <property type="match status" value="1"/>
</dbReference>
<feature type="binding site" description="axial binding residue" evidence="18">
    <location>
        <position position="86"/>
    </location>
    <ligand>
        <name>heme b</name>
        <dbReference type="ChEBI" id="CHEBI:60344"/>
        <label>b566</label>
    </ligand>
    <ligandPart>
        <name>Fe</name>
        <dbReference type="ChEBI" id="CHEBI:18248"/>
    </ligandPart>
</feature>
<dbReference type="InterPro" id="IPR027387">
    <property type="entry name" value="Cytb/b6-like_sf"/>
</dbReference>
<feature type="transmembrane region" description="Helical" evidence="19">
    <location>
        <begin position="260"/>
        <end position="275"/>
    </location>
</feature>
<evidence type="ECO:0000256" key="4">
    <source>
        <dbReference type="ARBA" id="ARBA00013531"/>
    </source>
</evidence>
<keyword evidence="7 19" id="KW-0679">Respiratory chain</keyword>
<evidence type="ECO:0000256" key="8">
    <source>
        <dbReference type="ARBA" id="ARBA00022692"/>
    </source>
</evidence>
<evidence type="ECO:0000256" key="17">
    <source>
        <dbReference type="PIRSR" id="PIRSR038885-1"/>
    </source>
</evidence>
<dbReference type="GO" id="GO:0045275">
    <property type="term" value="C:respiratory chain complex III"/>
    <property type="evidence" value="ECO:0007669"/>
    <property type="project" value="InterPro"/>
</dbReference>
<dbReference type="EMBL" id="MF410966">
    <property type="protein sequence ID" value="ATN41221.1"/>
    <property type="molecule type" value="Genomic_DNA"/>
</dbReference>
<evidence type="ECO:0000256" key="14">
    <source>
        <dbReference type="ARBA" id="ARBA00023075"/>
    </source>
</evidence>
<evidence type="ECO:0000256" key="1">
    <source>
        <dbReference type="ARBA" id="ARBA00002566"/>
    </source>
</evidence>
<dbReference type="InterPro" id="IPR036150">
    <property type="entry name" value="Cyt_b/b6_C_sf"/>
</dbReference>
<dbReference type="InterPro" id="IPR005797">
    <property type="entry name" value="Cyt_b/b6_N"/>
</dbReference>
<dbReference type="InterPro" id="IPR030689">
    <property type="entry name" value="Cytochrome_b"/>
</dbReference>
<keyword evidence="9 18" id="KW-0479">Metal-binding</keyword>
<keyword evidence="16 19" id="KW-0472">Membrane</keyword>
<comment type="cofactor">
    <cofactor evidence="18">
        <name>heme</name>
        <dbReference type="ChEBI" id="CHEBI:30413"/>
    </cofactor>
    <text evidence="18">Binds 2 heme groups non-covalently.</text>
</comment>
<dbReference type="InterPro" id="IPR005798">
    <property type="entry name" value="Cyt_b/b6_C"/>
</dbReference>
<evidence type="ECO:0000256" key="12">
    <source>
        <dbReference type="ARBA" id="ARBA00022989"/>
    </source>
</evidence>
<proteinExistence type="inferred from homology"/>
<feature type="binding site" description="axial binding residue" evidence="18">
    <location>
        <position position="171"/>
    </location>
    <ligand>
        <name>heme b</name>
        <dbReference type="ChEBI" id="CHEBI:60344"/>
        <label>b562</label>
    </ligand>
    <ligandPart>
        <name>Fe</name>
        <dbReference type="ChEBI" id="CHEBI:18248"/>
    </ligandPart>
</feature>
<evidence type="ECO:0000256" key="9">
    <source>
        <dbReference type="ARBA" id="ARBA00022723"/>
    </source>
</evidence>
<evidence type="ECO:0000256" key="11">
    <source>
        <dbReference type="ARBA" id="ARBA00022982"/>
    </source>
</evidence>
<dbReference type="SUPFAM" id="SSF81648">
    <property type="entry name" value="a domain/subunit of cytochrome bc1 complex (Ubiquinol-cytochrome c reductase)"/>
    <property type="match status" value="1"/>
</dbReference>
<feature type="transmembrane region" description="Helical" evidence="19">
    <location>
        <begin position="167"/>
        <end position="188"/>
    </location>
</feature>
<keyword evidence="13 18" id="KW-0408">Iron</keyword>
<keyword evidence="15 19" id="KW-0496">Mitochondrion</keyword>
<dbReference type="InterPro" id="IPR016174">
    <property type="entry name" value="Di-haem_cyt_TM"/>
</dbReference>
<evidence type="ECO:0000256" key="16">
    <source>
        <dbReference type="ARBA" id="ARBA00023136"/>
    </source>
</evidence>
<feature type="binding site" description="axial binding residue" evidence="18">
    <location>
        <position position="72"/>
    </location>
    <ligand>
        <name>heme b</name>
        <dbReference type="ChEBI" id="CHEBI:60344"/>
        <label>b562</label>
    </ligand>
    <ligandPart>
        <name>Fe</name>
        <dbReference type="ChEBI" id="CHEBI:18248"/>
    </ligandPart>
</feature>
<evidence type="ECO:0000256" key="3">
    <source>
        <dbReference type="ARBA" id="ARBA00011649"/>
    </source>
</evidence>
<keyword evidence="6 18" id="KW-0349">Heme</keyword>
<feature type="transmembrane region" description="Helical" evidence="19">
    <location>
        <begin position="127"/>
        <end position="146"/>
    </location>
</feature>
<feature type="binding site" description="axial binding residue" evidence="18">
    <location>
        <position position="185"/>
    </location>
    <ligand>
        <name>heme b</name>
        <dbReference type="ChEBI" id="CHEBI:60344"/>
        <label>b566</label>
    </ligand>
    <ligandPart>
        <name>Fe</name>
        <dbReference type="ChEBI" id="CHEBI:18248"/>
    </ligandPart>
</feature>
<dbReference type="Pfam" id="PF00032">
    <property type="entry name" value="Cytochrom_B_C"/>
    <property type="match status" value="1"/>
</dbReference>
<feature type="transmembrane region" description="Helical" evidence="19">
    <location>
        <begin position="219"/>
        <end position="239"/>
    </location>
</feature>
<keyword evidence="8 19" id="KW-0812">Transmembrane</keyword>
<comment type="cofactor">
    <cofactor evidence="19">
        <name>heme b</name>
        <dbReference type="ChEBI" id="CHEBI:60344"/>
    </cofactor>
    <text evidence="19">Binds 2 heme groups non-covalently.</text>
</comment>
<dbReference type="CDD" id="cd00284">
    <property type="entry name" value="Cytochrome_b_N"/>
    <property type="match status" value="1"/>
</dbReference>
<dbReference type="PIRSF" id="PIRSF038885">
    <property type="entry name" value="COB"/>
    <property type="match status" value="1"/>
</dbReference>
<dbReference type="PROSITE" id="PS51002">
    <property type="entry name" value="CYTB_NTER"/>
    <property type="match status" value="1"/>
</dbReference>
<protein>
    <recommendedName>
        <fullName evidence="4 19">Cytochrome b</fullName>
    </recommendedName>
</protein>
<dbReference type="PROSITE" id="PS51003">
    <property type="entry name" value="CYTB_CTER"/>
    <property type="match status" value="1"/>
</dbReference>
<dbReference type="GO" id="GO:0005743">
    <property type="term" value="C:mitochondrial inner membrane"/>
    <property type="evidence" value="ECO:0007669"/>
    <property type="project" value="UniProtKB-SubCell"/>
</dbReference>
<dbReference type="AlphaFoldDB" id="A0A2D1CRF3"/>
<dbReference type="InterPro" id="IPR048259">
    <property type="entry name" value="Cytochrome_b_N_euk/bac"/>
</dbReference>
<organism evidence="22">
    <name type="scientific">Diptera sp. 53 LC-2017</name>
    <dbReference type="NCBI Taxonomy" id="2030330"/>
    <lineage>
        <taxon>Eukaryota</taxon>
        <taxon>Metazoa</taxon>
        <taxon>Ecdysozoa</taxon>
        <taxon>Arthropoda</taxon>
        <taxon>Hexapoda</taxon>
        <taxon>Insecta</taxon>
        <taxon>Pterygota</taxon>
        <taxon>Neoptera</taxon>
        <taxon>Endopterygota</taxon>
        <taxon>Diptera</taxon>
    </lineage>
</organism>
<evidence type="ECO:0000256" key="15">
    <source>
        <dbReference type="ARBA" id="ARBA00023128"/>
    </source>
</evidence>
<comment type="subcellular location">
    <subcellularLocation>
        <location evidence="2">Mitochondrion inner membrane</location>
        <topology evidence="2">Multi-pass membrane protein</topology>
    </subcellularLocation>
</comment>
<comment type="function">
    <text evidence="1 19">Component of the ubiquinol-cytochrome c reductase complex (complex III or cytochrome b-c1 complex) that is part of the mitochondrial respiratory chain. The b-c1 complex mediates electron transfer from ubiquinol to cytochrome c. Contributes to the generation of a proton gradient across the mitochondrial membrane that is then used for ATP synthesis.</text>
</comment>
<keyword evidence="11 19" id="KW-0249">Electron transport</keyword>
<dbReference type="GO" id="GO:0046872">
    <property type="term" value="F:metal ion binding"/>
    <property type="evidence" value="ECO:0007669"/>
    <property type="project" value="UniProtKB-UniRule"/>
</dbReference>
<feature type="transmembrane region" description="Helical" evidence="19">
    <location>
        <begin position="281"/>
        <end position="299"/>
    </location>
</feature>
<dbReference type="GO" id="GO:0016491">
    <property type="term" value="F:oxidoreductase activity"/>
    <property type="evidence" value="ECO:0007669"/>
    <property type="project" value="UniProtKB-UniRule"/>
</dbReference>
<evidence type="ECO:0000256" key="7">
    <source>
        <dbReference type="ARBA" id="ARBA00022660"/>
    </source>
</evidence>
<evidence type="ECO:0000259" key="21">
    <source>
        <dbReference type="PROSITE" id="PS51003"/>
    </source>
</evidence>
<feature type="transmembrane region" description="Helical" evidence="19">
    <location>
        <begin position="311"/>
        <end position="328"/>
    </location>
</feature>
<feature type="binding site" evidence="17">
    <location>
        <position position="190"/>
    </location>
    <ligand>
        <name>a ubiquinone</name>
        <dbReference type="ChEBI" id="CHEBI:16389"/>
    </ligand>
</feature>
<comment type="similarity">
    <text evidence="19">Belongs to the cytochrome b family.</text>
</comment>
<feature type="transmembrane region" description="Helical" evidence="19">
    <location>
        <begin position="334"/>
        <end position="352"/>
    </location>
</feature>
<keyword evidence="10" id="KW-0999">Mitochondrion inner membrane</keyword>
<dbReference type="SUPFAM" id="SSF81342">
    <property type="entry name" value="Transmembrane di-heme cytochromes"/>
    <property type="match status" value="1"/>
</dbReference>
<accession>A0A2D1CRF3</accession>
<evidence type="ECO:0000256" key="18">
    <source>
        <dbReference type="PIRSR" id="PIRSR038885-2"/>
    </source>
</evidence>
<gene>
    <name evidence="22" type="primary">cob</name>
</gene>
<feature type="domain" description="Cytochrome b/b6 C-terminal region profile" evidence="21">
    <location>
        <begin position="200"/>
        <end position="365"/>
    </location>
</feature>
<evidence type="ECO:0000256" key="6">
    <source>
        <dbReference type="ARBA" id="ARBA00022617"/>
    </source>
</evidence>
<dbReference type="GO" id="GO:0008121">
    <property type="term" value="F:quinol-cytochrome-c reductase activity"/>
    <property type="evidence" value="ECO:0007669"/>
    <property type="project" value="InterPro"/>
</dbReference>
<sequence>MKNLLMMMKIPTPKNISLMWNFGSLLGLCLMMQIITGLFLAFRYTPDTMLAFESVNLIMNESWNGFLLRNMHANGASFFFFFLYIHIGRSIYYKSYMMIKTWIIGTIMLLLIMMTAFLGYVLPWGQMSFWGSTVITNLISSIPYLGEYLVQWIWGGFSINNPTLTRFFCLHFIMPFIILMIMFIHLFFLHEKGSNNLMGMNSNNSNKILFLPYFFIKDMMSFIIFFFLMLIIISFYPFMLSDSDNFIMMNPMITPEHIQPEWYFLFAYAILRSIPSKLGGVIALLMSISILFFMPFLNLSIMKINYFSSKFLFWFFFFLFILLTWIGMKPVEFPFISIGQILSIFYFLYYFINPMLMKLIDKLIN</sequence>
<feature type="transmembrane region" description="Helical" evidence="19">
    <location>
        <begin position="99"/>
        <end position="121"/>
    </location>
</feature>
<evidence type="ECO:0000256" key="19">
    <source>
        <dbReference type="RuleBase" id="RU362117"/>
    </source>
</evidence>
<name>A0A2D1CRF3_9DIPT</name>